<organism evidence="8 9">
    <name type="scientific">Polaromonas aquatica</name>
    <dbReference type="NCBI Taxonomy" id="332657"/>
    <lineage>
        <taxon>Bacteria</taxon>
        <taxon>Pseudomonadati</taxon>
        <taxon>Pseudomonadota</taxon>
        <taxon>Betaproteobacteria</taxon>
        <taxon>Burkholderiales</taxon>
        <taxon>Comamonadaceae</taxon>
        <taxon>Polaromonas</taxon>
    </lineage>
</organism>
<dbReference type="EMBL" id="JBHSRS010000013">
    <property type="protein sequence ID" value="MFC6280622.1"/>
    <property type="molecule type" value="Genomic_DNA"/>
</dbReference>
<proteinExistence type="predicted"/>
<accession>A0ABW1TV72</accession>
<sequence>MQVFFQAFAGSARREAARLRRSPWDLAMISWLPLLAVAMIWWIFSAGLPNQLPIGVMDQDHSSLSRQLVRFLDATPGLKVVRPYSDTAEATQGLRRAEVYAVVSIPPDFARTVKRGQAAQVTLLHNAQLGTHSGLIQRDVRTAVGTLSAGVELAARNKRGEPKLATMVSMEPIKTSLVTLFNPSLNYEQFLAAALIPALLHILAMTAGAWAVGRELRDGTIAEWLTLSSSGWCATVGALLGKLVWPLLGLGLVGVTAFVWLTWGRGWHPAGSLSWVLLALAALLALSLAMGAFAAAASRSLRTALSATGFITAPAFAFGGVGFPLQSMPVLARGWAELLPYTHYIRLQMEQLQMNAPLHYSLPILAGLAGMAAVLLLACVPLLKSAAGKPESWGGR</sequence>
<feature type="transmembrane region" description="Helical" evidence="6">
    <location>
        <begin position="190"/>
        <end position="212"/>
    </location>
</feature>
<evidence type="ECO:0000256" key="4">
    <source>
        <dbReference type="ARBA" id="ARBA00022989"/>
    </source>
</evidence>
<evidence type="ECO:0000313" key="9">
    <source>
        <dbReference type="Proteomes" id="UP001596270"/>
    </source>
</evidence>
<evidence type="ECO:0000256" key="6">
    <source>
        <dbReference type="SAM" id="Phobius"/>
    </source>
</evidence>
<evidence type="ECO:0000256" key="5">
    <source>
        <dbReference type="ARBA" id="ARBA00023136"/>
    </source>
</evidence>
<protein>
    <submittedName>
        <fullName evidence="8">ABC transporter permease</fullName>
    </submittedName>
</protein>
<gene>
    <name evidence="8" type="ORF">ACFQND_05185</name>
</gene>
<feature type="transmembrane region" description="Helical" evidence="6">
    <location>
        <begin position="360"/>
        <end position="383"/>
    </location>
</feature>
<evidence type="ECO:0000256" key="3">
    <source>
        <dbReference type="ARBA" id="ARBA00022692"/>
    </source>
</evidence>
<keyword evidence="5 6" id="KW-0472">Membrane</keyword>
<evidence type="ECO:0000259" key="7">
    <source>
        <dbReference type="Pfam" id="PF12698"/>
    </source>
</evidence>
<feature type="transmembrane region" description="Helical" evidence="6">
    <location>
        <begin position="243"/>
        <end position="263"/>
    </location>
</feature>
<comment type="caution">
    <text evidence="8">The sequence shown here is derived from an EMBL/GenBank/DDBJ whole genome shotgun (WGS) entry which is preliminary data.</text>
</comment>
<keyword evidence="4 6" id="KW-1133">Transmembrane helix</keyword>
<reference evidence="9" key="1">
    <citation type="journal article" date="2019" name="Int. J. Syst. Evol. Microbiol.">
        <title>The Global Catalogue of Microorganisms (GCM) 10K type strain sequencing project: providing services to taxonomists for standard genome sequencing and annotation.</title>
        <authorList>
            <consortium name="The Broad Institute Genomics Platform"/>
            <consortium name="The Broad Institute Genome Sequencing Center for Infectious Disease"/>
            <person name="Wu L."/>
            <person name="Ma J."/>
        </authorList>
    </citation>
    <scope>NUCLEOTIDE SEQUENCE [LARGE SCALE GENOMIC DNA]</scope>
    <source>
        <strain evidence="9">CCUG 39402</strain>
    </source>
</reference>
<feature type="domain" description="ABC-2 type transporter transmembrane" evidence="7">
    <location>
        <begin position="26"/>
        <end position="378"/>
    </location>
</feature>
<keyword evidence="3 6" id="KW-0812">Transmembrane</keyword>
<evidence type="ECO:0000256" key="2">
    <source>
        <dbReference type="ARBA" id="ARBA00022475"/>
    </source>
</evidence>
<dbReference type="Proteomes" id="UP001596270">
    <property type="component" value="Unassembled WGS sequence"/>
</dbReference>
<dbReference type="PANTHER" id="PTHR30294">
    <property type="entry name" value="MEMBRANE COMPONENT OF ABC TRANSPORTER YHHJ-RELATED"/>
    <property type="match status" value="1"/>
</dbReference>
<evidence type="ECO:0000256" key="1">
    <source>
        <dbReference type="ARBA" id="ARBA00004651"/>
    </source>
</evidence>
<evidence type="ECO:0000313" key="8">
    <source>
        <dbReference type="EMBL" id="MFC6280622.1"/>
    </source>
</evidence>
<feature type="transmembrane region" description="Helical" evidence="6">
    <location>
        <begin position="275"/>
        <end position="297"/>
    </location>
</feature>
<dbReference type="InterPro" id="IPR013525">
    <property type="entry name" value="ABC2_TM"/>
</dbReference>
<feature type="transmembrane region" description="Helical" evidence="6">
    <location>
        <begin position="304"/>
        <end position="325"/>
    </location>
</feature>
<dbReference type="Pfam" id="PF12698">
    <property type="entry name" value="ABC2_membrane_3"/>
    <property type="match status" value="1"/>
</dbReference>
<feature type="transmembrane region" description="Helical" evidence="6">
    <location>
        <begin position="23"/>
        <end position="44"/>
    </location>
</feature>
<dbReference type="PANTHER" id="PTHR30294:SF47">
    <property type="entry name" value="INNER MEMBRANE TRANSPORT PERMEASE YHHJ"/>
    <property type="match status" value="1"/>
</dbReference>
<dbReference type="Gene3D" id="3.40.1710.10">
    <property type="entry name" value="abc type-2 transporter like domain"/>
    <property type="match status" value="1"/>
</dbReference>
<dbReference type="InterPro" id="IPR051449">
    <property type="entry name" value="ABC-2_transporter_component"/>
</dbReference>
<name>A0ABW1TV72_9BURK</name>
<comment type="subcellular location">
    <subcellularLocation>
        <location evidence="1">Cell membrane</location>
        <topology evidence="1">Multi-pass membrane protein</topology>
    </subcellularLocation>
</comment>
<keyword evidence="9" id="KW-1185">Reference proteome</keyword>
<dbReference type="RefSeq" id="WP_377412522.1">
    <property type="nucleotide sequence ID" value="NZ_JBHSRS010000013.1"/>
</dbReference>
<keyword evidence="2" id="KW-1003">Cell membrane</keyword>